<dbReference type="Pfam" id="PF19311">
    <property type="entry name" value="KELAA"/>
    <property type="match status" value="1"/>
</dbReference>
<dbReference type="Pfam" id="PF19314">
    <property type="entry name" value="DUF5917"/>
    <property type="match status" value="1"/>
</dbReference>
<evidence type="ECO:0000256" key="1">
    <source>
        <dbReference type="ARBA" id="ARBA00024336"/>
    </source>
</evidence>
<proteinExistence type="inferred from homology"/>
<feature type="compositionally biased region" description="Pro residues" evidence="2">
    <location>
        <begin position="45"/>
        <end position="54"/>
    </location>
</feature>
<sequence length="839" mass="92791">MAALKGSGGRSAAARDRQAQLPERPPPPAPPNPSRPDDVPRRPRPFPPAAPPPGALGWTNQGLLPSFSTVGQERLWAEERRGADGALGGEAPPLSSRGEAMALLGRLGALLQRAVETEEPRLDLPVAFTDHWKGITQYYLETTDENKPAKETDIPWRLKQMLDILAYEEKKQPSGETGPCLEYLLQHKILETLSTLAKAEYPTGMRSHVLLFFSRLLGQMQCPLLHYLNVYRPVQKLLHLGNDALGSEPEKEMMQLVAALCTKIKQDPALLPYVLEGKNVASGQKVDPAFQPQGATAEPALDPARTLPTPVEQDRRLCPEETSCEVRLVEPASSSPNLVTSLISLCKSEKRKVALKAQENLLLLTSIDHQAAALALARDSRLCPLVADHLCTLCGAIPATVNPADVTTLQPVSWRLQGSCVEENTFPGQASLEAFFAWLDLCDCLAKEAHPVVAGAVSETVAQRFFQGVLQSQLLQMSERGILLSTAVLTALVRHIRSPALLQELVGFVLGTKEGPAVAKDAGHQPQHHLCSQLIERCNHLSDEISMATLRLFEELLWLPDRRVMHRLVLDHLEERSYLLRSPPGQEESLAREQEPCEDGLELEEDPYFIDGFPGTSFQVSTKPGVPAPKQQAQPEDVKEVVSSFLCLVPSEAKTSAYLEEAGYDTYVHDASVLFQECCTKASCWHWPKAPRPLETCSASTGFYEGRFLEVLFERLMRILDQPYAVNLQVTSVLSRLALFPHPHLHEYILDPYLPLAPGCRTLFSVLIRVIGDLMQRIHRIPNFPTNLLMVRRGLMGLVPAEEQQIGHRTLLEGVVVLEEFCKELAAIVFVKSMREVPA</sequence>
<dbReference type="Proteomes" id="UP000472272">
    <property type="component" value="Chromosome 8"/>
</dbReference>
<dbReference type="Pfam" id="PF10257">
    <property type="entry name" value="RAI16-like"/>
    <property type="match status" value="1"/>
</dbReference>
<accession>A0A670J362</accession>
<feature type="region of interest" description="Disordered" evidence="2">
    <location>
        <begin position="1"/>
        <end position="64"/>
    </location>
</feature>
<evidence type="ECO:0000313" key="5">
    <source>
        <dbReference type="Proteomes" id="UP000472272"/>
    </source>
</evidence>
<dbReference type="AlphaFoldDB" id="A0A670J362"/>
<comment type="similarity">
    <text evidence="1">Belongs to the FHIP family.</text>
</comment>
<organism evidence="4 5">
    <name type="scientific">Podarcis muralis</name>
    <name type="common">Wall lizard</name>
    <name type="synonym">Lacerta muralis</name>
    <dbReference type="NCBI Taxonomy" id="64176"/>
    <lineage>
        <taxon>Eukaryota</taxon>
        <taxon>Metazoa</taxon>
        <taxon>Chordata</taxon>
        <taxon>Craniata</taxon>
        <taxon>Vertebrata</taxon>
        <taxon>Euteleostomi</taxon>
        <taxon>Lepidosauria</taxon>
        <taxon>Squamata</taxon>
        <taxon>Bifurcata</taxon>
        <taxon>Unidentata</taxon>
        <taxon>Episquamata</taxon>
        <taxon>Laterata</taxon>
        <taxon>Lacertibaenia</taxon>
        <taxon>Lacertidae</taxon>
        <taxon>Podarcis</taxon>
    </lineage>
</organism>
<evidence type="ECO:0000256" key="2">
    <source>
        <dbReference type="SAM" id="MobiDB-lite"/>
    </source>
</evidence>
<protein>
    <submittedName>
        <fullName evidence="4">FHF complex subunit HOOK interacting protein 2B</fullName>
    </submittedName>
</protein>
<evidence type="ECO:0000259" key="3">
    <source>
        <dbReference type="Pfam" id="PF19314"/>
    </source>
</evidence>
<dbReference type="PANTHER" id="PTHR21705">
    <property type="entry name" value="RAI16 PROTEIN-RELATED"/>
    <property type="match status" value="1"/>
</dbReference>
<name>A0A670J362_PODMU</name>
<keyword evidence="5" id="KW-1185">Reference proteome</keyword>
<gene>
    <name evidence="4" type="primary">FHIP2B</name>
</gene>
<dbReference type="InterPro" id="IPR045668">
    <property type="entry name" value="FHIP_KELAA_motif"/>
</dbReference>
<feature type="compositionally biased region" description="Pro residues" evidence="2">
    <location>
        <begin position="23"/>
        <end position="34"/>
    </location>
</feature>
<evidence type="ECO:0000313" key="4">
    <source>
        <dbReference type="Ensembl" id="ENSPMRP00000018645.1"/>
    </source>
</evidence>
<feature type="domain" description="FHF complex subunit HOOK-interacting protein C-terminal" evidence="3">
    <location>
        <begin position="705"/>
        <end position="797"/>
    </location>
</feature>
<dbReference type="PANTHER" id="PTHR21705:SF9">
    <property type="entry name" value="FHF COMPLEX SUBUNIT HOOK-INTERACTING PROTEIN 2B"/>
    <property type="match status" value="1"/>
</dbReference>
<dbReference type="InterPro" id="IPR019384">
    <property type="entry name" value="FHIP"/>
</dbReference>
<reference evidence="4" key="3">
    <citation type="submission" date="2025-09" db="UniProtKB">
        <authorList>
            <consortium name="Ensembl"/>
        </authorList>
    </citation>
    <scope>IDENTIFICATION</scope>
</reference>
<dbReference type="OMA" id="CDHLIME"/>
<reference evidence="4" key="2">
    <citation type="submission" date="2025-08" db="UniProtKB">
        <authorList>
            <consortium name="Ensembl"/>
        </authorList>
    </citation>
    <scope>IDENTIFICATION</scope>
</reference>
<dbReference type="InterPro" id="IPR045669">
    <property type="entry name" value="FHIP_C"/>
</dbReference>
<reference evidence="4 5" key="1">
    <citation type="journal article" date="2019" name="Proc. Natl. Acad. Sci. U.S.A.">
        <title>Regulatory changes in pterin and carotenoid genes underlie balanced color polymorphisms in the wall lizard.</title>
        <authorList>
            <person name="Andrade P."/>
            <person name="Pinho C."/>
            <person name="Perez I de Lanuza G."/>
            <person name="Afonso S."/>
            <person name="Brejcha J."/>
            <person name="Rubin C.J."/>
            <person name="Wallerman O."/>
            <person name="Pereira P."/>
            <person name="Sabatino S.J."/>
            <person name="Bellati A."/>
            <person name="Pellitteri-Rosa D."/>
            <person name="Bosakova Z."/>
            <person name="Bunikis I."/>
            <person name="Carretero M.A."/>
            <person name="Feiner N."/>
            <person name="Marsik P."/>
            <person name="Pauperio F."/>
            <person name="Salvi D."/>
            <person name="Soler L."/>
            <person name="While G.M."/>
            <person name="Uller T."/>
            <person name="Font E."/>
            <person name="Andersson L."/>
            <person name="Carneiro M."/>
        </authorList>
    </citation>
    <scope>NUCLEOTIDE SEQUENCE</scope>
</reference>
<dbReference type="Ensembl" id="ENSPMRT00000019811.1">
    <property type="protein sequence ID" value="ENSPMRP00000018645.1"/>
    <property type="gene ID" value="ENSPMRG00000012234.1"/>
</dbReference>
<dbReference type="GeneTree" id="ENSGT00950000182936"/>